<proteinExistence type="predicted"/>
<organism evidence="2 3">
    <name type="scientific">Sphingobium wenxiniae (strain DSM 21828 / CGMCC 1.7748 / JZ-1)</name>
    <dbReference type="NCBI Taxonomy" id="595605"/>
    <lineage>
        <taxon>Bacteria</taxon>
        <taxon>Pseudomonadati</taxon>
        <taxon>Pseudomonadota</taxon>
        <taxon>Alphaproteobacteria</taxon>
        <taxon>Sphingomonadales</taxon>
        <taxon>Sphingomonadaceae</taxon>
        <taxon>Sphingobium</taxon>
    </lineage>
</organism>
<comment type="caution">
    <text evidence="2">The sequence shown here is derived from an EMBL/GenBank/DDBJ whole genome shotgun (WGS) entry which is preliminary data.</text>
</comment>
<evidence type="ECO:0000256" key="1">
    <source>
        <dbReference type="SAM" id="MobiDB-lite"/>
    </source>
</evidence>
<dbReference type="RefSeq" id="WP_242003307.1">
    <property type="nucleotide sequence ID" value="NZ_JACIIY010000003.1"/>
</dbReference>
<feature type="region of interest" description="Disordered" evidence="1">
    <location>
        <begin position="288"/>
        <end position="340"/>
    </location>
</feature>
<reference evidence="2 3" key="1">
    <citation type="journal article" date="2015" name="Stand. Genomic Sci.">
        <title>Genomic Encyclopedia of Bacterial and Archaeal Type Strains, Phase III: the genomes of soil and plant-associated and newly described type strains.</title>
        <authorList>
            <person name="Whitman W.B."/>
            <person name="Woyke T."/>
            <person name="Klenk H.P."/>
            <person name="Zhou Y."/>
            <person name="Lilburn T.G."/>
            <person name="Beck B.J."/>
            <person name="De Vos P."/>
            <person name="Vandamme P."/>
            <person name="Eisen J.A."/>
            <person name="Garrity G."/>
            <person name="Hugenholtz P."/>
            <person name="Kyrpides N.C."/>
        </authorList>
    </citation>
    <scope>NUCLEOTIDE SEQUENCE [LARGE SCALE GENOMIC DNA]</scope>
    <source>
        <strain evidence="2 3">CGMCC 1.7748</strain>
    </source>
</reference>
<dbReference type="Proteomes" id="UP000316624">
    <property type="component" value="Unassembled WGS sequence"/>
</dbReference>
<evidence type="ECO:0000313" key="2">
    <source>
        <dbReference type="EMBL" id="TWH94410.1"/>
    </source>
</evidence>
<dbReference type="AlphaFoldDB" id="A0A562KG75"/>
<sequence length="340" mass="36216">MAATGRNRLSHDFELAAPVIAKPKPGEPNPFLDEASPVQSSGTPAFGMSFCCPDNIWKKGIQVPPRTAFRRFRSVASITTLALIAGCSTPKKEVVAPPPVIETIRPVPPMGAVEGMSVPDVGADGKRLTPNRGVTSNTALWHVRMALNVAALSCHEAGDLARLQYNQMLHVHKAVLGAANAAVDRNYQFEYGSTGIARREQLNTVVYNFFSLPPVQPTFCKAAIEVGAKMLSMPSASLLAYAPEALTALEKPFQDFYDAYADYLRRLAEWQARFGASVTVVVSPTPLPPPPVPPGEAPPPGFRPSLPAAPQSAPVMQPAPAPPVATPPVPVVPTLPPAQR</sequence>
<dbReference type="EMBL" id="VLKK01000005">
    <property type="protein sequence ID" value="TWH94410.1"/>
    <property type="molecule type" value="Genomic_DNA"/>
</dbReference>
<evidence type="ECO:0000313" key="3">
    <source>
        <dbReference type="Proteomes" id="UP000316624"/>
    </source>
</evidence>
<feature type="compositionally biased region" description="Pro residues" evidence="1">
    <location>
        <begin position="288"/>
        <end position="302"/>
    </location>
</feature>
<gene>
    <name evidence="2" type="ORF">IQ35_01652</name>
</gene>
<accession>A0A562KG75</accession>
<name>A0A562KG75_SPHWJ</name>
<protein>
    <submittedName>
        <fullName evidence="2">Uncharacterized protein</fullName>
    </submittedName>
</protein>
<feature type="compositionally biased region" description="Pro residues" evidence="1">
    <location>
        <begin position="317"/>
        <end position="340"/>
    </location>
</feature>
<keyword evidence="3" id="KW-1185">Reference proteome</keyword>